<evidence type="ECO:0000313" key="2">
    <source>
        <dbReference type="EMBL" id="KAK6542610.1"/>
    </source>
</evidence>
<reference evidence="2 3" key="1">
    <citation type="submission" date="2019-10" db="EMBL/GenBank/DDBJ databases">
        <authorList>
            <person name="Palmer J.M."/>
        </authorList>
    </citation>
    <scope>NUCLEOTIDE SEQUENCE [LARGE SCALE GENOMIC DNA]</scope>
    <source>
        <strain evidence="2 3">TWF694</strain>
    </source>
</reference>
<keyword evidence="3" id="KW-1185">Reference proteome</keyword>
<feature type="region of interest" description="Disordered" evidence="1">
    <location>
        <begin position="297"/>
        <end position="329"/>
    </location>
</feature>
<gene>
    <name evidence="2" type="ORF">TWF694_006554</name>
</gene>
<name>A0AAV9XLE4_9PEZI</name>
<dbReference type="AlphaFoldDB" id="A0AAV9XLE4"/>
<feature type="region of interest" description="Disordered" evidence="1">
    <location>
        <begin position="138"/>
        <end position="161"/>
    </location>
</feature>
<dbReference type="Proteomes" id="UP001365542">
    <property type="component" value="Unassembled WGS sequence"/>
</dbReference>
<proteinExistence type="predicted"/>
<comment type="caution">
    <text evidence="2">The sequence shown here is derived from an EMBL/GenBank/DDBJ whole genome shotgun (WGS) entry which is preliminary data.</text>
</comment>
<sequence length="539" mass="60103">MTERQASAAAAAAAIRRQSFLSLKAPESPRLSPFPATPSRSIQSSRAPSRTGSFRSGVPARVSELRSIREVENVTTSTNYPVRLIGRMKRATSTMSARPNYGVARSASVNKIRQGSMSYLRRTQSLILPGENNVFEESSPRLERKPSFMPASCRPGRAPAPPMLRTLRDLDFLGSRRPSAFGRRGLRFPSLRIGIFSKAKELGRRVSQSFRRPRHTPLGFPIQQVHSGNKHYRYEPSQTASDYSYMEESQCTDTVVHNPVLENRSYVTTLDHHDTEYFPQMPSPDRSVTTAIHVDTSVDESSLEPQDKSRNRGLVPSHPPTDPSEVDSRGVYNDLMKSLTKRFTEAPPQETVSEEPQEPFPRRVSYENARPSNVKHTIEKSLETRKPLSEIPHRLTNAVIEEEEEVDLEAPIVNANGSKSILVRAEDPDTSIFSQMGPQHNVWQDETTEAEAALAALRRLNLSSMDNSDEGASVHAAEYSKLIRLYQERGNPSTLEDQIGGLRSISGRLQENKGKDGDVNMEVGNSKGKQLEVVDPAFL</sequence>
<feature type="compositionally biased region" description="Polar residues" evidence="1">
    <location>
        <begin position="38"/>
        <end position="54"/>
    </location>
</feature>
<protein>
    <submittedName>
        <fullName evidence="2">Uncharacterized protein</fullName>
    </submittedName>
</protein>
<dbReference type="EMBL" id="JAVHJO010000002">
    <property type="protein sequence ID" value="KAK6542610.1"/>
    <property type="molecule type" value="Genomic_DNA"/>
</dbReference>
<evidence type="ECO:0000313" key="3">
    <source>
        <dbReference type="Proteomes" id="UP001365542"/>
    </source>
</evidence>
<feature type="region of interest" description="Disordered" evidence="1">
    <location>
        <begin position="22"/>
        <end position="58"/>
    </location>
</feature>
<accession>A0AAV9XLE4</accession>
<organism evidence="2 3">
    <name type="scientific">Orbilia ellipsospora</name>
    <dbReference type="NCBI Taxonomy" id="2528407"/>
    <lineage>
        <taxon>Eukaryota</taxon>
        <taxon>Fungi</taxon>
        <taxon>Dikarya</taxon>
        <taxon>Ascomycota</taxon>
        <taxon>Pezizomycotina</taxon>
        <taxon>Orbiliomycetes</taxon>
        <taxon>Orbiliales</taxon>
        <taxon>Orbiliaceae</taxon>
        <taxon>Orbilia</taxon>
    </lineage>
</organism>
<evidence type="ECO:0000256" key="1">
    <source>
        <dbReference type="SAM" id="MobiDB-lite"/>
    </source>
</evidence>